<proteinExistence type="predicted"/>
<sequence>NIRKEKNMGHKTNQKFHGLPYNRLYIMLEYKLKLYGIQLIKQEESYTSQCSPLSPEVSNRYAEASNRKERGIYITDGVRYNADAVGSFNILRKYLSVSGKQKELSVTGLKTPEIIKVAA</sequence>
<evidence type="ECO:0000259" key="2">
    <source>
        <dbReference type="Pfam" id="PF07282"/>
    </source>
</evidence>
<dbReference type="GO" id="GO:0003677">
    <property type="term" value="F:DNA binding"/>
    <property type="evidence" value="ECO:0007669"/>
    <property type="project" value="UniProtKB-KW"/>
</dbReference>
<evidence type="ECO:0000256" key="1">
    <source>
        <dbReference type="ARBA" id="ARBA00023125"/>
    </source>
</evidence>
<feature type="domain" description="Cas12f1-like TNB" evidence="2">
    <location>
        <begin position="21"/>
        <end position="90"/>
    </location>
</feature>
<dbReference type="Proteomes" id="UP000293506">
    <property type="component" value="Unassembled WGS sequence"/>
</dbReference>
<evidence type="ECO:0000313" key="4">
    <source>
        <dbReference type="Proteomes" id="UP000293506"/>
    </source>
</evidence>
<organism evidence="3 4">
    <name type="scientific">Blautia obeum</name>
    <dbReference type="NCBI Taxonomy" id="40520"/>
    <lineage>
        <taxon>Bacteria</taxon>
        <taxon>Bacillati</taxon>
        <taxon>Bacillota</taxon>
        <taxon>Clostridia</taxon>
        <taxon>Lachnospirales</taxon>
        <taxon>Lachnospiraceae</taxon>
        <taxon>Blautia</taxon>
    </lineage>
</organism>
<dbReference type="EMBL" id="RCXQ01000005">
    <property type="protein sequence ID" value="RYT67274.1"/>
    <property type="molecule type" value="Genomic_DNA"/>
</dbReference>
<dbReference type="AlphaFoldDB" id="A0A4Q5GGD9"/>
<reference evidence="3 4" key="1">
    <citation type="journal article" date="2019" name="Science, e1252229">
        <title>Invertible promoters mediate bacterial phase variation, antibiotic resistance, and host adaptation in the gut.</title>
        <authorList>
            <person name="Jiang X."/>
            <person name="Hall A.B."/>
            <person name="Arthur T.D."/>
            <person name="Plichta D.R."/>
            <person name="Covington C.T."/>
            <person name="Poyet M."/>
            <person name="Crothers J."/>
            <person name="Moses P.L."/>
            <person name="Tolonen A.C."/>
            <person name="Vlamakis H."/>
            <person name="Alm E.J."/>
            <person name="Xavier R.J."/>
        </authorList>
    </citation>
    <scope>NUCLEOTIDE SEQUENCE [LARGE SCALE GENOMIC DNA]</scope>
    <source>
        <strain evidence="4">af_0058</strain>
    </source>
</reference>
<dbReference type="NCBIfam" id="TIGR01766">
    <property type="entry name" value="IS200/IS605 family accessory protein TnpB-like domain"/>
    <property type="match status" value="1"/>
</dbReference>
<dbReference type="RefSeq" id="WP_153188244.1">
    <property type="nucleotide sequence ID" value="NZ_RCXQ01000005.1"/>
</dbReference>
<feature type="non-terminal residue" evidence="3">
    <location>
        <position position="1"/>
    </location>
</feature>
<name>A0A4Q5GGD9_9FIRM</name>
<protein>
    <submittedName>
        <fullName evidence="3">Transposase</fullName>
    </submittedName>
</protein>
<dbReference type="InterPro" id="IPR010095">
    <property type="entry name" value="Cas12f1-like_TNB"/>
</dbReference>
<dbReference type="Pfam" id="PF07282">
    <property type="entry name" value="Cas12f1-like_TNB"/>
    <property type="match status" value="1"/>
</dbReference>
<comment type="caution">
    <text evidence="3">The sequence shown here is derived from an EMBL/GenBank/DDBJ whole genome shotgun (WGS) entry which is preliminary data.</text>
</comment>
<gene>
    <name evidence="3" type="ORF">EAI82_07640</name>
</gene>
<keyword evidence="1" id="KW-0238">DNA-binding</keyword>
<evidence type="ECO:0000313" key="3">
    <source>
        <dbReference type="EMBL" id="RYT67274.1"/>
    </source>
</evidence>
<accession>A0A4Q5GGD9</accession>